<dbReference type="CDD" id="cd05930">
    <property type="entry name" value="A_NRPS"/>
    <property type="match status" value="1"/>
</dbReference>
<dbReference type="PROSITE" id="PS00455">
    <property type="entry name" value="AMP_BINDING"/>
    <property type="match status" value="1"/>
</dbReference>
<dbReference type="KEGG" id="rte:GSU10_05975"/>
<dbReference type="InterPro" id="IPR009081">
    <property type="entry name" value="PP-bd_ACP"/>
</dbReference>
<dbReference type="Proteomes" id="UP000465031">
    <property type="component" value="Chromosome"/>
</dbReference>
<dbReference type="GO" id="GO:0003824">
    <property type="term" value="F:catalytic activity"/>
    <property type="evidence" value="ECO:0007669"/>
    <property type="project" value="InterPro"/>
</dbReference>
<dbReference type="InterPro" id="IPR010071">
    <property type="entry name" value="AA_adenyl_dom"/>
</dbReference>
<evidence type="ECO:0000256" key="2">
    <source>
        <dbReference type="ARBA" id="ARBA00022450"/>
    </source>
</evidence>
<dbReference type="InterPro" id="IPR020845">
    <property type="entry name" value="AMP-binding_CS"/>
</dbReference>
<evidence type="ECO:0000256" key="1">
    <source>
        <dbReference type="ARBA" id="ARBA00001957"/>
    </source>
</evidence>
<dbReference type="Gene3D" id="3.30.559.10">
    <property type="entry name" value="Chloramphenicol acetyltransferase-like domain"/>
    <property type="match status" value="2"/>
</dbReference>
<dbReference type="FunFam" id="1.10.1200.10:FF:000016">
    <property type="entry name" value="Non-ribosomal peptide synthase"/>
    <property type="match status" value="1"/>
</dbReference>
<dbReference type="PANTHER" id="PTHR45527:SF1">
    <property type="entry name" value="FATTY ACID SYNTHASE"/>
    <property type="match status" value="1"/>
</dbReference>
<dbReference type="InterPro" id="IPR045851">
    <property type="entry name" value="AMP-bd_C_sf"/>
</dbReference>
<dbReference type="Gene3D" id="3.30.559.30">
    <property type="entry name" value="Nonribosomal peptide synthetase, condensation domain"/>
    <property type="match status" value="2"/>
</dbReference>
<reference evidence="6" key="1">
    <citation type="submission" date="2019-12" db="EMBL/GenBank/DDBJ databases">
        <title>Complete and draft genome sequences of new strains and members of some known species of the genus Rathayibacter isolated from plants.</title>
        <authorList>
            <person name="Tarlachkov S.V."/>
            <person name="Starodumova I.P."/>
            <person name="Dorofeeva L.V."/>
            <person name="Prisyazhnaya N.V."/>
            <person name="Leyn S."/>
            <person name="Zlamal J."/>
            <person name="Elan M."/>
            <person name="Osterman A.L."/>
            <person name="Nadler S."/>
            <person name="Subbotin S.A."/>
            <person name="Evtushenko L.I."/>
        </authorList>
    </citation>
    <scope>NUCLEOTIDE SEQUENCE [LARGE SCALE GENOMIC DNA]</scope>
    <source>
        <strain evidence="6">VKM Ac-2761</strain>
    </source>
</reference>
<keyword evidence="3" id="KW-0597">Phosphoprotein</keyword>
<dbReference type="Gene3D" id="2.30.38.10">
    <property type="entry name" value="Luciferase, Domain 3"/>
    <property type="match status" value="1"/>
</dbReference>
<dbReference type="Gene3D" id="3.40.50.1820">
    <property type="entry name" value="alpha/beta hydrolase"/>
    <property type="match status" value="1"/>
</dbReference>
<dbReference type="InterPro" id="IPR001242">
    <property type="entry name" value="Condensation_dom"/>
</dbReference>
<dbReference type="InterPro" id="IPR020806">
    <property type="entry name" value="PKS_PP-bd"/>
</dbReference>
<organism evidence="5 6">
    <name type="scientific">Rathayibacter tanaceti</name>
    <dbReference type="NCBI Taxonomy" id="1671680"/>
    <lineage>
        <taxon>Bacteria</taxon>
        <taxon>Bacillati</taxon>
        <taxon>Actinomycetota</taxon>
        <taxon>Actinomycetes</taxon>
        <taxon>Micrococcales</taxon>
        <taxon>Microbacteriaceae</taxon>
        <taxon>Rathayibacter</taxon>
    </lineage>
</organism>
<dbReference type="PROSITE" id="PS00012">
    <property type="entry name" value="PHOSPHOPANTETHEINE"/>
    <property type="match status" value="1"/>
</dbReference>
<dbReference type="GO" id="GO:0044550">
    <property type="term" value="P:secondary metabolite biosynthetic process"/>
    <property type="evidence" value="ECO:0007669"/>
    <property type="project" value="TreeGrafter"/>
</dbReference>
<gene>
    <name evidence="5" type="ORF">GSU10_05975</name>
</gene>
<dbReference type="GO" id="GO:0005829">
    <property type="term" value="C:cytosol"/>
    <property type="evidence" value="ECO:0007669"/>
    <property type="project" value="TreeGrafter"/>
</dbReference>
<dbReference type="InterPro" id="IPR029058">
    <property type="entry name" value="AB_hydrolase_fold"/>
</dbReference>
<dbReference type="InterPro" id="IPR000873">
    <property type="entry name" value="AMP-dep_synth/lig_dom"/>
</dbReference>
<dbReference type="Pfam" id="PF00550">
    <property type="entry name" value="PP-binding"/>
    <property type="match status" value="1"/>
</dbReference>
<dbReference type="Pfam" id="PF13193">
    <property type="entry name" value="AMP-binding_C"/>
    <property type="match status" value="1"/>
</dbReference>
<sequence>MSENVIETARVEGARARMLFLAEFEDSPGAYAIPLVLRVVDGRVDVEVFAAALRDVVGRHVSLRTAFDKTGDGWVENVRDAEEAPVLDRSAHEWDGRLPLAPDPRCEVPTAAAVYARHVVIVVHHVAADGQSMPTILDDLEHAYRERLAGRAPRWPEPPAYTSEPPSASAEGLAPLFAGVPAAISLPLDRPRSPAPSSAAATEEYLLPAWVAGALTEASGRLGVSRLMLLNAAVVLALRSRGAGDRIPLGMVADLREDSVAGVGLFLNTVVGLADLTGASTVGEVVARVRDGALDAWERRAVPFDELVADVAPPRIAGVHPLFQVMIAEVDRRTRSVGLGDVIAEVRHDAEPTAKFDLTFAIGEGDDGLVVDVLFRTEIFSSETAAALLDSVVLALIALTGDAAAPSDDLVLIRTAGRRAAPQPPCTAVTSRLVALPRHHVAAALVGVYASSDAVGTRRDGDAYVPLTLDELLVAAEVTTDPRHPDPMTGRTIAASAAPGGVVLAAACEAIDEESWPALLAALATGSIRGIHDAAEYADARARRADALEIVDAAEAWLDVIESVPPSVPSATWSALDPTASADAEVPVPPATVIAFRTAVLSGLAEVGRGPVLAMVGEPDRDDPARAAAVGVRRRVFPVFVRDDGAIVQPTADAARDFTIAGELSPHTPGVFDGLVRPDVHVDIHVSERPVAPSPDRVAVTASFADDRWLLTVAGHQDAAALAGAIAAAVARDVVSDGPPSALTAIVRPAEVRVEDTAGVGIAAIRDIERAAGPLAAVHPATGLQEGLLFHRDLSGDTDVYLSQTITELTGPLDVAALRAAAARTIAQHPHVAGHFRRVGERTVLVVPRSPDIAWDVSTGEDRERFLAQQREHGFDGDGPLLRFGLLTAPDGQQHTWVLTVEHAILDGWSIWRFLRGILDEYTRHGSAIERSGPPYAAYVSWLTARDRAAARSAWGDVLAGVEGPLLVAPSSSAPTADRRSSERVLTLDVALTARLRHAGTAARAPLSAVYELAWALALRHETGRADVLFGTVTSGRPPEIPGIDDLLGLLFNTVPVRVRVRPGANVQSHLDDLTRFRRVMLAHPDVPLSEILAASGHRELFDTLFVFQNIPVTPPTERLGPDGALRHRAQTVRDATHYPLTIVVNPGDERAGARIRVLSRPGSWPSDADADAATERLVSAFVRALEGLADHTGALAALDVGDQGVTGAAALEGATPSDDDAALLDATVWQLLVQRALVDPDGLAIVAGPVRWTFAELVHRATRLATALQERGIGPESRVALYLPRDARMIVALFAVFAAHAAYVPIDPTLPPTRVADILREADPAVVVADDAFAVAVPSGVRVVPPDAAGGGPLVEPERALDALAYVIFTSGSTGKPKGVAVPYRGLTNMFVNHRAEIFSPVVAAAGRRRLAIAHTTSFAFDASWEQLLWLLEGHSVHVIDDDMRRDPRALLAYFDDHRIDGFDVTPSYGAVLVDEGLLARERCADPIVDGPGVVFVSLGGEAVPDALWTALRDAPGVHGYNLYGPTEYTINALGADVDERPTSTVGRPITGTVARVLDDGLRPVRPGVPGELYLSGVGLARGYLGRSDLTAERFVADPFGMPGQRMYRTGDLAMVGSDGLITYLGRSDDQVKIRGHRVEPAEIASALVALSGVRRAAVVPVRSPHGTELAAYVVPDGAPVSAAEITAALRSRLPDYLVPATVTAVDELPLNVNGKLDVRALPEPVREPVERQRPIGDVEYLIADAMAEVLGLDEVGRDDDFFLLGGHSLLAVRVVSRLRSSAGLDLSVRDLYGAPTVAGLARAAAGERSETMFAPVLRLRDAEGPAVFCLQPAGGLGWAYAGLCRHLDSGYAVYALQDPALSGGPELTSVEAIVTDQIERIRAVRPHGPYHLLGWSFGGQLAHVIAARLGDEVASIVLLDAYADGAGDETDASVDEQVAGFVRSIADDPVLADLDAEARERLIATFARHLRLSIPPLTVSAHTDTLLVAATRGVGADTAARRDAEWRARIDGRLRVDPVDLDHAGLGRAANWEVFGGLVARWIEGGR</sequence>
<dbReference type="Pfam" id="PF00668">
    <property type="entry name" value="Condensation"/>
    <property type="match status" value="2"/>
</dbReference>
<protein>
    <submittedName>
        <fullName evidence="5">Amino acid adenylation domain-containing protein</fullName>
    </submittedName>
</protein>
<dbReference type="InterPro" id="IPR006162">
    <property type="entry name" value="Ppantetheine_attach_site"/>
</dbReference>
<dbReference type="Pfam" id="PF00501">
    <property type="entry name" value="AMP-binding"/>
    <property type="match status" value="1"/>
</dbReference>
<evidence type="ECO:0000256" key="3">
    <source>
        <dbReference type="ARBA" id="ARBA00022553"/>
    </source>
</evidence>
<dbReference type="InterPro" id="IPR025110">
    <property type="entry name" value="AMP-bd_C"/>
</dbReference>
<dbReference type="InterPro" id="IPR020802">
    <property type="entry name" value="TesA-like"/>
</dbReference>
<dbReference type="SUPFAM" id="SSF52777">
    <property type="entry name" value="CoA-dependent acyltransferases"/>
    <property type="match status" value="4"/>
</dbReference>
<dbReference type="Gene3D" id="3.30.300.30">
    <property type="match status" value="1"/>
</dbReference>
<dbReference type="GO" id="GO:0008610">
    <property type="term" value="P:lipid biosynthetic process"/>
    <property type="evidence" value="ECO:0007669"/>
    <property type="project" value="UniProtKB-ARBA"/>
</dbReference>
<dbReference type="NCBIfam" id="TIGR01733">
    <property type="entry name" value="AA-adenyl-dom"/>
    <property type="match status" value="1"/>
</dbReference>
<dbReference type="PANTHER" id="PTHR45527">
    <property type="entry name" value="NONRIBOSOMAL PEPTIDE SYNTHETASE"/>
    <property type="match status" value="1"/>
</dbReference>
<evidence type="ECO:0000313" key="6">
    <source>
        <dbReference type="Proteomes" id="UP000465031"/>
    </source>
</evidence>
<dbReference type="InterPro" id="IPR001031">
    <property type="entry name" value="Thioesterase"/>
</dbReference>
<dbReference type="InterPro" id="IPR036736">
    <property type="entry name" value="ACP-like_sf"/>
</dbReference>
<keyword evidence="2" id="KW-0596">Phosphopantetheine</keyword>
<proteinExistence type="predicted"/>
<feature type="domain" description="Carrier" evidence="4">
    <location>
        <begin position="1735"/>
        <end position="1810"/>
    </location>
</feature>
<accession>A0AAE6V5U6</accession>
<name>A0AAE6V5U6_9MICO</name>
<dbReference type="SUPFAM" id="SSF56801">
    <property type="entry name" value="Acetyl-CoA synthetase-like"/>
    <property type="match status" value="1"/>
</dbReference>
<dbReference type="EMBL" id="CP047186">
    <property type="protein sequence ID" value="QHC55220.1"/>
    <property type="molecule type" value="Genomic_DNA"/>
</dbReference>
<dbReference type="SMART" id="SM00824">
    <property type="entry name" value="PKS_TE"/>
    <property type="match status" value="1"/>
</dbReference>
<dbReference type="GO" id="GO:0031177">
    <property type="term" value="F:phosphopantetheine binding"/>
    <property type="evidence" value="ECO:0007669"/>
    <property type="project" value="InterPro"/>
</dbReference>
<dbReference type="GO" id="GO:0043041">
    <property type="term" value="P:amino acid activation for nonribosomal peptide biosynthetic process"/>
    <property type="evidence" value="ECO:0007669"/>
    <property type="project" value="TreeGrafter"/>
</dbReference>
<dbReference type="PROSITE" id="PS50075">
    <property type="entry name" value="CARRIER"/>
    <property type="match status" value="1"/>
</dbReference>
<dbReference type="SMART" id="SM00823">
    <property type="entry name" value="PKS_PP"/>
    <property type="match status" value="1"/>
</dbReference>
<dbReference type="SUPFAM" id="SSF47336">
    <property type="entry name" value="ACP-like"/>
    <property type="match status" value="1"/>
</dbReference>
<comment type="cofactor">
    <cofactor evidence="1">
        <name>pantetheine 4'-phosphate</name>
        <dbReference type="ChEBI" id="CHEBI:47942"/>
    </cofactor>
</comment>
<dbReference type="GO" id="GO:0072330">
    <property type="term" value="P:monocarboxylic acid biosynthetic process"/>
    <property type="evidence" value="ECO:0007669"/>
    <property type="project" value="UniProtKB-ARBA"/>
</dbReference>
<evidence type="ECO:0000259" key="4">
    <source>
        <dbReference type="PROSITE" id="PS50075"/>
    </source>
</evidence>
<dbReference type="SUPFAM" id="SSF53474">
    <property type="entry name" value="alpha/beta-Hydrolases"/>
    <property type="match status" value="1"/>
</dbReference>
<dbReference type="Gene3D" id="3.40.50.980">
    <property type="match status" value="2"/>
</dbReference>
<dbReference type="InterPro" id="IPR023213">
    <property type="entry name" value="CAT-like_dom_sf"/>
</dbReference>
<dbReference type="RefSeq" id="WP_132505221.1">
    <property type="nucleotide sequence ID" value="NZ_CP047186.1"/>
</dbReference>
<evidence type="ECO:0000313" key="5">
    <source>
        <dbReference type="EMBL" id="QHC55220.1"/>
    </source>
</evidence>
<dbReference type="Pfam" id="PF00975">
    <property type="entry name" value="Thioesterase"/>
    <property type="match status" value="1"/>
</dbReference>